<sequence length="333" mass="36975">MATAATKRKAVQIGTHSGTFHCDEALGCFMLKLTPQFQDCSIVRSRDASVLADCDVIIDVGGVYEPENNRFDHHQRGFSEVFGHGYNTKLSSAGLVYKHYGRDVIASHMKLPADHPDVETVYLEVYKNFIEAVDAVDNGVNQFDTDSPAKYIVNTTLGSRVARLNPTWNQPYNDETLDAGFAKAMELAGKEFLESVHYVADVWLPAKQIVATAIAERHQVDPSGQIIVLKQGCCPWKDHLFNLEKELAVEVPILYVLYEDERERKWRIQCVPPTFGSFDQRKSMPEAWRGLRDEALSAVCGVPGCVFVHASGFIGGNATYEGVVEMARKSVAA</sequence>
<organism evidence="2 3">
    <name type="scientific">Tetradesmus obliquus</name>
    <name type="common">Green alga</name>
    <name type="synonym">Acutodesmus obliquus</name>
    <dbReference type="NCBI Taxonomy" id="3088"/>
    <lineage>
        <taxon>Eukaryota</taxon>
        <taxon>Viridiplantae</taxon>
        <taxon>Chlorophyta</taxon>
        <taxon>core chlorophytes</taxon>
        <taxon>Chlorophyceae</taxon>
        <taxon>CS clade</taxon>
        <taxon>Sphaeropleales</taxon>
        <taxon>Scenedesmaceae</taxon>
        <taxon>Tetradesmus</taxon>
    </lineage>
</organism>
<evidence type="ECO:0000313" key="3">
    <source>
        <dbReference type="Proteomes" id="UP000256970"/>
    </source>
</evidence>
<accession>A0A383WB21</accession>
<keyword evidence="3" id="KW-1185">Reference proteome</keyword>
<dbReference type="InterPro" id="IPR003226">
    <property type="entry name" value="MYG1_exonuclease"/>
</dbReference>
<evidence type="ECO:0000256" key="1">
    <source>
        <dbReference type="ARBA" id="ARBA00010105"/>
    </source>
</evidence>
<dbReference type="PANTHER" id="PTHR11215">
    <property type="entry name" value="METAL DEPENDENT HYDROLASE - RELATED"/>
    <property type="match status" value="1"/>
</dbReference>
<evidence type="ECO:0000313" key="2">
    <source>
        <dbReference type="EMBL" id="SZX74825.1"/>
    </source>
</evidence>
<dbReference type="PANTHER" id="PTHR11215:SF1">
    <property type="entry name" value="MYG1 EXONUCLEASE"/>
    <property type="match status" value="1"/>
</dbReference>
<protein>
    <recommendedName>
        <fullName evidence="4">Metal-dependent protein hydrolase</fullName>
    </recommendedName>
</protein>
<gene>
    <name evidence="2" type="ORF">BQ4739_LOCUS15143</name>
</gene>
<name>A0A383WB21_TETOB</name>
<reference evidence="2 3" key="1">
    <citation type="submission" date="2016-10" db="EMBL/GenBank/DDBJ databases">
        <authorList>
            <person name="Cai Z."/>
        </authorList>
    </citation>
    <scope>NUCLEOTIDE SEQUENCE [LARGE SCALE GENOMIC DNA]</scope>
</reference>
<proteinExistence type="inferred from homology"/>
<dbReference type="GO" id="GO:0005634">
    <property type="term" value="C:nucleus"/>
    <property type="evidence" value="ECO:0007669"/>
    <property type="project" value="TreeGrafter"/>
</dbReference>
<dbReference type="AlphaFoldDB" id="A0A383WB21"/>
<dbReference type="Proteomes" id="UP000256970">
    <property type="component" value="Unassembled WGS sequence"/>
</dbReference>
<dbReference type="GO" id="GO:0005737">
    <property type="term" value="C:cytoplasm"/>
    <property type="evidence" value="ECO:0007669"/>
    <property type="project" value="TreeGrafter"/>
</dbReference>
<comment type="similarity">
    <text evidence="1">Belongs to the MYG1 family.</text>
</comment>
<dbReference type="STRING" id="3088.A0A383WB21"/>
<dbReference type="EMBL" id="FNXT01001221">
    <property type="protein sequence ID" value="SZX74825.1"/>
    <property type="molecule type" value="Genomic_DNA"/>
</dbReference>
<evidence type="ECO:0008006" key="4">
    <source>
        <dbReference type="Google" id="ProtNLM"/>
    </source>
</evidence>
<dbReference type="Pfam" id="PF03690">
    <property type="entry name" value="MYG1_exonuc"/>
    <property type="match status" value="1"/>
</dbReference>